<evidence type="ECO:0000256" key="1">
    <source>
        <dbReference type="ARBA" id="ARBA00006432"/>
    </source>
</evidence>
<dbReference type="InterPro" id="IPR000873">
    <property type="entry name" value="AMP-dep_synth/lig_dom"/>
</dbReference>
<dbReference type="Gene3D" id="1.10.1200.10">
    <property type="entry name" value="ACP-like"/>
    <property type="match status" value="1"/>
</dbReference>
<reference evidence="4" key="1">
    <citation type="journal article" date="2020" name="mSystems">
        <title>Genome- and Community-Level Interaction Insights into Carbon Utilization and Element Cycling Functions of Hydrothermarchaeota in Hydrothermal Sediment.</title>
        <authorList>
            <person name="Zhou Z."/>
            <person name="Liu Y."/>
            <person name="Xu W."/>
            <person name="Pan J."/>
            <person name="Luo Z.H."/>
            <person name="Li M."/>
        </authorList>
    </citation>
    <scope>NUCLEOTIDE SEQUENCE [LARGE SCALE GENOMIC DNA]</scope>
    <source>
        <strain evidence="4">SpSt-418</strain>
    </source>
</reference>
<dbReference type="Pfam" id="PF00975">
    <property type="entry name" value="Thioesterase"/>
    <property type="match status" value="1"/>
</dbReference>
<dbReference type="GO" id="GO:0070566">
    <property type="term" value="F:adenylyltransferase activity"/>
    <property type="evidence" value="ECO:0007669"/>
    <property type="project" value="TreeGrafter"/>
</dbReference>
<dbReference type="InterPro" id="IPR042099">
    <property type="entry name" value="ANL_N_sf"/>
</dbReference>
<feature type="domain" description="G protein gamma" evidence="2">
    <location>
        <begin position="60"/>
        <end position="129"/>
    </location>
</feature>
<dbReference type="PANTHER" id="PTHR22754:SF32">
    <property type="entry name" value="DISCO-INTERACTING PROTEIN 2"/>
    <property type="match status" value="1"/>
</dbReference>
<dbReference type="InterPro" id="IPR015898">
    <property type="entry name" value="G-protein_gamma-like_dom"/>
</dbReference>
<dbReference type="InterPro" id="IPR036736">
    <property type="entry name" value="ACP-like_sf"/>
</dbReference>
<dbReference type="GO" id="GO:0007186">
    <property type="term" value="P:G protein-coupled receptor signaling pathway"/>
    <property type="evidence" value="ECO:0007669"/>
    <property type="project" value="InterPro"/>
</dbReference>
<dbReference type="PROSITE" id="PS50075">
    <property type="entry name" value="CARRIER"/>
    <property type="match status" value="1"/>
</dbReference>
<evidence type="ECO:0000259" key="3">
    <source>
        <dbReference type="PROSITE" id="PS50075"/>
    </source>
</evidence>
<dbReference type="InterPro" id="IPR001031">
    <property type="entry name" value="Thioesterase"/>
</dbReference>
<feature type="domain" description="Carrier" evidence="3">
    <location>
        <begin position="10"/>
        <end position="88"/>
    </location>
</feature>
<evidence type="ECO:0008006" key="5">
    <source>
        <dbReference type="Google" id="ProtNLM"/>
    </source>
</evidence>
<proteinExistence type="inferred from homology"/>
<dbReference type="SUPFAM" id="SSF53474">
    <property type="entry name" value="alpha/beta-Hydrolases"/>
    <property type="match status" value="1"/>
</dbReference>
<dbReference type="Gene3D" id="3.40.50.1820">
    <property type="entry name" value="alpha/beta hydrolase"/>
    <property type="match status" value="1"/>
</dbReference>
<sequence length="632" mass="71188">MARKAYTEVEIEQLLTDYIVQTFLYEESKTDLTNTSPLIESEIINSLKILTLISFIEEKFSISIASEEMILENFKDVNSIRSMVLSKVEVSTQPVITQEVRERKLLSTIPSKSACSKQPFFDKTACELDNRNHEVTQYLLSSERSSENVKSKIVAPLTLVNLLHDCACQYPNKIAYTFLEDGKSESSQLTYLQLDKKARAIAAYLRSQLSHGERVLLVYPQGLEAIAALYGCLYAGVVGVPALVGTSELKRELPRLEAIAADPGASLILTMSNLLTKANDTLIFQAKSFIGQIKERSFLLLHYYLAAEASSQGSSHLASLPWVATESIPDYFAARWRCPNINHDTLEYFQYASSALSMPKAVLLDNTNFMEHLHVLVEALTINQFSNLFGQQIQEVSSRSLIPIKPNGNKRPFFYVHGADGLAIDPILRRYIDSNRPFYGLQALGIDGYKIPHVCLAEMVNYYIQEIQTIQPEPPYSLGGRCTGGIIALEMAQELRKRGQQVSIVVMVDSPKPLFTDGEKKNLCNWIIQNKFNRKEELIRSGFSVKQAENLIQILDNNILIQCNYLPRTYLGAVTYFTAQEKTNLAQTLDWDDWIVNKLKVYEVPGNHLSMVQEPHVQVLAEKLNACLEEAD</sequence>
<dbReference type="GO" id="GO:0006633">
    <property type="term" value="P:fatty acid biosynthetic process"/>
    <property type="evidence" value="ECO:0007669"/>
    <property type="project" value="TreeGrafter"/>
</dbReference>
<dbReference type="PROSITE" id="PS50058">
    <property type="entry name" value="G_PROTEIN_GAMMA"/>
    <property type="match status" value="1"/>
</dbReference>
<gene>
    <name evidence="4" type="ORF">ENR64_20460</name>
</gene>
<dbReference type="PANTHER" id="PTHR22754">
    <property type="entry name" value="DISCO-INTERACTING PROTEIN 2 DIP2 -RELATED"/>
    <property type="match status" value="1"/>
</dbReference>
<evidence type="ECO:0000259" key="2">
    <source>
        <dbReference type="PROSITE" id="PS50058"/>
    </source>
</evidence>
<evidence type="ECO:0000313" key="4">
    <source>
        <dbReference type="EMBL" id="HFN00083.1"/>
    </source>
</evidence>
<dbReference type="GO" id="GO:0005886">
    <property type="term" value="C:plasma membrane"/>
    <property type="evidence" value="ECO:0007669"/>
    <property type="project" value="TreeGrafter"/>
</dbReference>
<comment type="similarity">
    <text evidence="1">Belongs to the ATP-dependent AMP-binding enzyme family.</text>
</comment>
<dbReference type="SUPFAM" id="SSF56801">
    <property type="entry name" value="Acetyl-CoA synthetase-like"/>
    <property type="match status" value="1"/>
</dbReference>
<dbReference type="InterPro" id="IPR009081">
    <property type="entry name" value="PP-bd_ACP"/>
</dbReference>
<protein>
    <recommendedName>
        <fullName evidence="5">Carrier domain-containing protein</fullName>
    </recommendedName>
</protein>
<dbReference type="Gene3D" id="3.40.50.12780">
    <property type="entry name" value="N-terminal domain of ligase-like"/>
    <property type="match status" value="1"/>
</dbReference>
<dbReference type="InterPro" id="IPR029058">
    <property type="entry name" value="AB_hydrolase_fold"/>
</dbReference>
<dbReference type="EMBL" id="DSRU01000290">
    <property type="protein sequence ID" value="HFN00083.1"/>
    <property type="molecule type" value="Genomic_DNA"/>
</dbReference>
<dbReference type="AlphaFoldDB" id="A0A7C3KIR8"/>
<organism evidence="4">
    <name type="scientific">Oscillatoriales cyanobacterium SpSt-418</name>
    <dbReference type="NCBI Taxonomy" id="2282169"/>
    <lineage>
        <taxon>Bacteria</taxon>
        <taxon>Bacillati</taxon>
        <taxon>Cyanobacteriota</taxon>
        <taxon>Cyanophyceae</taxon>
        <taxon>Oscillatoriophycideae</taxon>
        <taxon>Oscillatoriales</taxon>
    </lineage>
</organism>
<comment type="caution">
    <text evidence="4">The sequence shown here is derived from an EMBL/GenBank/DDBJ whole genome shotgun (WGS) entry which is preliminary data.</text>
</comment>
<name>A0A7C3KIR8_9CYAN</name>
<dbReference type="Pfam" id="PF00501">
    <property type="entry name" value="AMP-binding"/>
    <property type="match status" value="1"/>
</dbReference>
<accession>A0A7C3KIR8</accession>
<dbReference type="SUPFAM" id="SSF47336">
    <property type="entry name" value="ACP-like"/>
    <property type="match status" value="1"/>
</dbReference>